<keyword evidence="8" id="KW-1185">Reference proteome</keyword>
<evidence type="ECO:0000256" key="3">
    <source>
        <dbReference type="ARBA" id="ARBA00022989"/>
    </source>
</evidence>
<dbReference type="InterPro" id="IPR019533">
    <property type="entry name" value="Peptidase_S26"/>
</dbReference>
<sequence length="176" mass="18482">MMARLRAAAIALIALVLVVPVLLPVVTGHRLIVVDGASMSPTFEIGDVLLTAAPTGDDLEVGRIVVVGEPGALYTHRVLEVDRDGADVRARLQGDANTVPDPGWVHQREVFAVYETHVAGLPAVLLRGAITPPGTVVLLAIAVVLLLIGAGGAALRPARRSRRSPQRADPQEEPVP</sequence>
<dbReference type="Proteomes" id="UP001157069">
    <property type="component" value="Unassembled WGS sequence"/>
</dbReference>
<keyword evidence="3 6" id="KW-1133">Transmembrane helix</keyword>
<reference evidence="8" key="1">
    <citation type="journal article" date="2019" name="Int. J. Syst. Evol. Microbiol.">
        <title>The Global Catalogue of Microorganisms (GCM) 10K type strain sequencing project: providing services to taxonomists for standard genome sequencing and annotation.</title>
        <authorList>
            <consortium name="The Broad Institute Genomics Platform"/>
            <consortium name="The Broad Institute Genome Sequencing Center for Infectious Disease"/>
            <person name="Wu L."/>
            <person name="Ma J."/>
        </authorList>
    </citation>
    <scope>NUCLEOTIDE SEQUENCE [LARGE SCALE GENOMIC DNA]</scope>
    <source>
        <strain evidence="8">NBRC 108755</strain>
    </source>
</reference>
<dbReference type="RefSeq" id="WP_284299921.1">
    <property type="nucleotide sequence ID" value="NZ_BSVA01000001.1"/>
</dbReference>
<name>A0ABQ6JTA2_9MICO</name>
<feature type="transmembrane region" description="Helical" evidence="6">
    <location>
        <begin position="136"/>
        <end position="155"/>
    </location>
</feature>
<evidence type="ECO:0000313" key="8">
    <source>
        <dbReference type="Proteomes" id="UP001157069"/>
    </source>
</evidence>
<keyword evidence="2 6" id="KW-0812">Transmembrane</keyword>
<accession>A0ABQ6JTA2</accession>
<evidence type="ECO:0000256" key="6">
    <source>
        <dbReference type="SAM" id="Phobius"/>
    </source>
</evidence>
<dbReference type="EC" id="3.4.21.89" evidence="5"/>
<keyword evidence="4 6" id="KW-0472">Membrane</keyword>
<comment type="caution">
    <text evidence="7">The sequence shown here is derived from an EMBL/GenBank/DDBJ whole genome shotgun (WGS) entry which is preliminary data.</text>
</comment>
<dbReference type="InterPro" id="IPR036286">
    <property type="entry name" value="LexA/Signal_pep-like_sf"/>
</dbReference>
<evidence type="ECO:0000256" key="4">
    <source>
        <dbReference type="ARBA" id="ARBA00023136"/>
    </source>
</evidence>
<evidence type="ECO:0000256" key="1">
    <source>
        <dbReference type="ARBA" id="ARBA00004370"/>
    </source>
</evidence>
<comment type="subcellular location">
    <subcellularLocation>
        <location evidence="1">Membrane</location>
    </subcellularLocation>
</comment>
<proteinExistence type="predicted"/>
<dbReference type="InterPro" id="IPR001733">
    <property type="entry name" value="Peptidase_S26B"/>
</dbReference>
<dbReference type="SUPFAM" id="SSF51306">
    <property type="entry name" value="LexA/Signal peptidase"/>
    <property type="match status" value="1"/>
</dbReference>
<dbReference type="EMBL" id="BSVA01000001">
    <property type="protein sequence ID" value="GMA91526.1"/>
    <property type="molecule type" value="Genomic_DNA"/>
</dbReference>
<dbReference type="CDD" id="cd06530">
    <property type="entry name" value="S26_SPase_I"/>
    <property type="match status" value="1"/>
</dbReference>
<organism evidence="7 8">
    <name type="scientific">Homoserinibacter gongjuensis</name>
    <dbReference type="NCBI Taxonomy" id="1162968"/>
    <lineage>
        <taxon>Bacteria</taxon>
        <taxon>Bacillati</taxon>
        <taxon>Actinomycetota</taxon>
        <taxon>Actinomycetes</taxon>
        <taxon>Micrococcales</taxon>
        <taxon>Microbacteriaceae</taxon>
        <taxon>Homoserinibacter</taxon>
    </lineage>
</organism>
<evidence type="ECO:0000256" key="2">
    <source>
        <dbReference type="ARBA" id="ARBA00022692"/>
    </source>
</evidence>
<evidence type="ECO:0000313" key="7">
    <source>
        <dbReference type="EMBL" id="GMA91526.1"/>
    </source>
</evidence>
<protein>
    <recommendedName>
        <fullName evidence="5">Signal peptidase I</fullName>
        <ecNumber evidence="5">3.4.21.89</ecNumber>
    </recommendedName>
</protein>
<gene>
    <name evidence="7" type="ORF">GCM10025869_20550</name>
</gene>
<evidence type="ECO:0000256" key="5">
    <source>
        <dbReference type="NCBIfam" id="TIGR02228"/>
    </source>
</evidence>
<dbReference type="NCBIfam" id="TIGR02228">
    <property type="entry name" value="sigpep_I_arch"/>
    <property type="match status" value="1"/>
</dbReference>